<accession>A0A2K5EFF8</accession>
<feature type="region of interest" description="Disordered" evidence="3">
    <location>
        <begin position="533"/>
        <end position="627"/>
    </location>
</feature>
<dbReference type="Proteomes" id="UP000233020">
    <property type="component" value="Unplaced"/>
</dbReference>
<evidence type="ECO:0000256" key="2">
    <source>
        <dbReference type="ARBA" id="ARBA00022490"/>
    </source>
</evidence>
<dbReference type="Pfam" id="PF10477">
    <property type="entry name" value="EIF4E-T"/>
    <property type="match status" value="3"/>
</dbReference>
<protein>
    <submittedName>
        <fullName evidence="4">Eukaryotic translation initiation factor 4E nuclear import factor 1</fullName>
    </submittedName>
</protein>
<reference evidence="4" key="1">
    <citation type="submission" date="2025-08" db="UniProtKB">
        <authorList>
            <consortium name="Ensembl"/>
        </authorList>
    </citation>
    <scope>IDENTIFICATION</scope>
</reference>
<feature type="compositionally biased region" description="Polar residues" evidence="3">
    <location>
        <begin position="738"/>
        <end position="756"/>
    </location>
</feature>
<evidence type="ECO:0000256" key="3">
    <source>
        <dbReference type="SAM" id="MobiDB-lite"/>
    </source>
</evidence>
<dbReference type="GO" id="GO:0017148">
    <property type="term" value="P:negative regulation of translation"/>
    <property type="evidence" value="ECO:0007669"/>
    <property type="project" value="TreeGrafter"/>
</dbReference>
<name>A0A2K5EFF8_AOTNA</name>
<proteinExistence type="predicted"/>
<organism evidence="4 5">
    <name type="scientific">Aotus nancymaae</name>
    <name type="common">Ma's night monkey</name>
    <dbReference type="NCBI Taxonomy" id="37293"/>
    <lineage>
        <taxon>Eukaryota</taxon>
        <taxon>Metazoa</taxon>
        <taxon>Chordata</taxon>
        <taxon>Craniata</taxon>
        <taxon>Vertebrata</taxon>
        <taxon>Euteleostomi</taxon>
        <taxon>Mammalia</taxon>
        <taxon>Eutheria</taxon>
        <taxon>Euarchontoglires</taxon>
        <taxon>Primates</taxon>
        <taxon>Haplorrhini</taxon>
        <taxon>Platyrrhini</taxon>
        <taxon>Aotidae</taxon>
        <taxon>Aotus</taxon>
    </lineage>
</organism>
<keyword evidence="2" id="KW-0963">Cytoplasm</keyword>
<evidence type="ECO:0000313" key="5">
    <source>
        <dbReference type="Proteomes" id="UP000233020"/>
    </source>
</evidence>
<keyword evidence="5" id="KW-1185">Reference proteome</keyword>
<dbReference type="GO" id="GO:0036464">
    <property type="term" value="C:cytoplasmic ribonucleoprotein granule"/>
    <property type="evidence" value="ECO:0007669"/>
    <property type="project" value="UniProtKB-ARBA"/>
</dbReference>
<feature type="compositionally biased region" description="Basic and acidic residues" evidence="3">
    <location>
        <begin position="551"/>
        <end position="561"/>
    </location>
</feature>
<dbReference type="PANTHER" id="PTHR12269:SF1">
    <property type="entry name" value="EUKARYOTIC TRANSLATION INITIATION FACTOR 4E TRANSPORTER"/>
    <property type="match status" value="1"/>
</dbReference>
<evidence type="ECO:0000256" key="1">
    <source>
        <dbReference type="ARBA" id="ARBA00004496"/>
    </source>
</evidence>
<dbReference type="AlphaFoldDB" id="A0A2K5EFF8"/>
<dbReference type="GO" id="GO:0003729">
    <property type="term" value="F:mRNA binding"/>
    <property type="evidence" value="ECO:0007669"/>
    <property type="project" value="TreeGrafter"/>
</dbReference>
<sequence length="811" mass="88196">MDRRSVGETENGDAFLDLKKLPASKCPHRYTKEELLDIKELPHSKQRPSCLSEKYDSDGVWDPEKWHASLYPASGRSSPVESLKKELDTDRPSLVRRIVGVVECNGGVAEEDEVEVILAQEPAADQEVPRDAVLPEQSPGEFDFNEFFNLDKVPGLASMIEDVLGEGSVSASRFSRWFSNPSRSGSRSSSLGSTPHEELERLAGLEQAIISPGQNSGNYFAPIPLEDHTENKVDILEMLQKAKVDLKPLLSSLSANKEKLKESSHSGVVLSVEEVEAGLKGLKVDQQVKNSTPFMAEHLEETLNAVTNNRQLKKDGDMTAFNKLVSTMKQNLESHLMSPAEIPGQPVPKNILQELLGQSVQRPASSNLLSGLMGSLEPTTSLLGQRAPSPPLSQVFQTRAASADYLRPRIPSPIGFTPGPQQLLGDPFQGMRKPMSPITAQQMSQLELQQAALEGLALPHDLAVQAANFYQPGFGKPQVDRTRDGFRNRQQRVTKSPAPVHRGNSSSPAPAASITSMLSPSFTPTSVIRKMYESKEKSKEEPASGKAALGDSKEDTQKSSEENLLSSSSVPSADRGSSPTTNPKLSALQRSSCSTPLSQTNRYTKEQDYRPKAAGRKTPTLASPVPATPFLRPVHQVPLVPHVPMVRPAHQLHPGLVQRMLAQGVHPQHLPNLLQAGVLPPGMDLTHLQGISGPILGQPFYPLPAASHPLLNPRPGTPLHLAMMQQQLQRSVLHPPGSGSQAAAVSVQTAPQNVPSRSGLPHMHSQLEHRPTQRSSSPVGLAKWFGSDVLQQPLPSMPTKVISVDELEYRQ</sequence>
<gene>
    <name evidence="4" type="primary">EIF4ENIF1</name>
</gene>
<feature type="compositionally biased region" description="Basic and acidic residues" evidence="3">
    <location>
        <begin position="533"/>
        <end position="543"/>
    </location>
</feature>
<feature type="region of interest" description="Disordered" evidence="3">
    <location>
        <begin position="733"/>
        <end position="780"/>
    </location>
</feature>
<feature type="compositionally biased region" description="Polar residues" evidence="3">
    <location>
        <begin position="575"/>
        <end position="602"/>
    </location>
</feature>
<feature type="region of interest" description="Disordered" evidence="3">
    <location>
        <begin position="490"/>
        <end position="519"/>
    </location>
</feature>
<dbReference type="GO" id="GO:0005634">
    <property type="term" value="C:nucleus"/>
    <property type="evidence" value="ECO:0007669"/>
    <property type="project" value="TreeGrafter"/>
</dbReference>
<dbReference type="PANTHER" id="PTHR12269">
    <property type="entry name" value="EUKARYOTIC TRANSLATION INITIATION FACTOR 4E TRANSPORTER"/>
    <property type="match status" value="1"/>
</dbReference>
<dbReference type="GeneTree" id="ENSGT00390000012071"/>
<comment type="subcellular location">
    <subcellularLocation>
        <location evidence="1">Cytoplasm</location>
    </subcellularLocation>
</comment>
<dbReference type="Ensembl" id="ENSANAT00000049999.1">
    <property type="protein sequence ID" value="ENSANAP00000031952.1"/>
    <property type="gene ID" value="ENSANAG00000033641.1"/>
</dbReference>
<dbReference type="InterPro" id="IPR018862">
    <property type="entry name" value="eIF4E-T"/>
</dbReference>
<evidence type="ECO:0000313" key="4">
    <source>
        <dbReference type="Ensembl" id="ENSANAP00000031952.1"/>
    </source>
</evidence>
<reference evidence="4" key="2">
    <citation type="submission" date="2025-09" db="UniProtKB">
        <authorList>
            <consortium name="Ensembl"/>
        </authorList>
    </citation>
    <scope>IDENTIFICATION</scope>
</reference>